<evidence type="ECO:0000259" key="2">
    <source>
        <dbReference type="Pfam" id="PF21922"/>
    </source>
</evidence>
<dbReference type="SUPFAM" id="SSF56519">
    <property type="entry name" value="Penicillin binding protein dimerisation domain"/>
    <property type="match status" value="1"/>
</dbReference>
<feature type="domain" description="Penicillin binding protein A dimerisation" evidence="2">
    <location>
        <begin position="52"/>
        <end position="135"/>
    </location>
</feature>
<evidence type="ECO:0000313" key="4">
    <source>
        <dbReference type="Proteomes" id="UP001260872"/>
    </source>
</evidence>
<dbReference type="InterPro" id="IPR036138">
    <property type="entry name" value="PBP_dimer_sf"/>
</dbReference>
<dbReference type="InterPro" id="IPR012338">
    <property type="entry name" value="Beta-lactam/transpept-like"/>
</dbReference>
<comment type="caution">
    <text evidence="3">The sequence shown here is derived from an EMBL/GenBank/DDBJ whole genome shotgun (WGS) entry which is preliminary data.</text>
</comment>
<dbReference type="Gene3D" id="3.90.1310.10">
    <property type="entry name" value="Penicillin-binding protein 2a (Domain 2)"/>
    <property type="match status" value="1"/>
</dbReference>
<evidence type="ECO:0000313" key="3">
    <source>
        <dbReference type="EMBL" id="MDR5712892.1"/>
    </source>
</evidence>
<dbReference type="EMBL" id="JAVKGT010000041">
    <property type="protein sequence ID" value="MDR5712892.1"/>
    <property type="molecule type" value="Genomic_DNA"/>
</dbReference>
<organism evidence="3 4">
    <name type="scientific">Nesterenkonia flava</name>
    <dbReference type="NCBI Taxonomy" id="469799"/>
    <lineage>
        <taxon>Bacteria</taxon>
        <taxon>Bacillati</taxon>
        <taxon>Actinomycetota</taxon>
        <taxon>Actinomycetes</taxon>
        <taxon>Micrococcales</taxon>
        <taxon>Micrococcaceae</taxon>
        <taxon>Nesterenkonia</taxon>
    </lineage>
</organism>
<gene>
    <name evidence="3" type="ORF">RH857_12255</name>
</gene>
<dbReference type="Pfam" id="PF00905">
    <property type="entry name" value="Transpeptidase"/>
    <property type="match status" value="1"/>
</dbReference>
<reference evidence="4" key="1">
    <citation type="submission" date="2023-07" db="EMBL/GenBank/DDBJ databases">
        <title>Description of three actinobacteria isolated from air of manufacturing shop in a pharmaceutical factory.</title>
        <authorList>
            <person name="Zhang D.-F."/>
        </authorList>
    </citation>
    <scope>NUCLEOTIDE SEQUENCE [LARGE SCALE GENOMIC DNA]</scope>
    <source>
        <strain evidence="4">CCTCC AB 207010</strain>
    </source>
</reference>
<dbReference type="InterPro" id="IPR001460">
    <property type="entry name" value="PCN-bd_Tpept"/>
</dbReference>
<dbReference type="Pfam" id="PF21922">
    <property type="entry name" value="PBP_dimer_2"/>
    <property type="match status" value="1"/>
</dbReference>
<dbReference type="PANTHER" id="PTHR30627">
    <property type="entry name" value="PEPTIDOGLYCAN D,D-TRANSPEPTIDASE"/>
    <property type="match status" value="1"/>
</dbReference>
<dbReference type="Gene3D" id="3.40.710.10">
    <property type="entry name" value="DD-peptidase/beta-lactamase superfamily"/>
    <property type="match status" value="1"/>
</dbReference>
<proteinExistence type="predicted"/>
<feature type="domain" description="Penicillin-binding protein transpeptidase" evidence="1">
    <location>
        <begin position="157"/>
        <end position="466"/>
    </location>
</feature>
<dbReference type="PANTHER" id="PTHR30627:SF24">
    <property type="entry name" value="PENICILLIN-BINDING PROTEIN 4B"/>
    <property type="match status" value="1"/>
</dbReference>
<evidence type="ECO:0000259" key="1">
    <source>
        <dbReference type="Pfam" id="PF00905"/>
    </source>
</evidence>
<accession>A0ABU1FX31</accession>
<dbReference type="InterPro" id="IPR050515">
    <property type="entry name" value="Beta-lactam/transpept"/>
</dbReference>
<sequence>MNNAIRHTWVVSVAMFVTLFAALSVIQVALTDELNRNENNARQIIADRGAPRGPITVDGSPIAESVPTDSGQFDYQRVYHDSELYSGITGFYSISEGPTGLERSLNEYLSGQSDSQFFDRITALFTGETMEGAQVELTLDGELQRLAFDQIPDGTRGSIIVTDLRTGDIKAMASKPTFNANHMAVHNSEEYTQNKERVEAIEGLRMYQYRPINEPIFPGSTFKIVDAVAMLESGDYELDTELENPDSIQLPQSNHRLPNLVTGNCHQRSEAPFIWIFAQSCNTPFAEAAMELGEDAIRDAAESFGWNESLSIPLDVTASHFGEMTSEAELAQSAIGQQSVSATPLQMNLVAAAIGNGGTMMHPQLVEVIRGSDLQILDQPGPEVLHDVTDEDVAEQITEMMVETVNSGTAQSAQSDRFQIAAKTGTAETGEEGVYNTWITGFAPADDPQYAVTIVYERIDYQTGTSLVGPQLRTMLEAVITE</sequence>
<dbReference type="RefSeq" id="WP_310538262.1">
    <property type="nucleotide sequence ID" value="NZ_BAAAOC010000072.1"/>
</dbReference>
<dbReference type="SUPFAM" id="SSF56601">
    <property type="entry name" value="beta-lactamase/transpeptidase-like"/>
    <property type="match status" value="1"/>
</dbReference>
<dbReference type="Proteomes" id="UP001260872">
    <property type="component" value="Unassembled WGS sequence"/>
</dbReference>
<keyword evidence="4" id="KW-1185">Reference proteome</keyword>
<protein>
    <submittedName>
        <fullName evidence="3">Penicillin-binding transpeptidase domain-containing protein</fullName>
    </submittedName>
</protein>
<name>A0ABU1FX31_9MICC</name>
<dbReference type="InterPro" id="IPR054120">
    <property type="entry name" value="PBPA_dimer"/>
</dbReference>